<evidence type="ECO:0000313" key="7">
    <source>
        <dbReference type="Proteomes" id="UP001162741"/>
    </source>
</evidence>
<dbReference type="Pfam" id="PF00578">
    <property type="entry name" value="AhpC-TSA"/>
    <property type="match status" value="1"/>
</dbReference>
<dbReference type="RefSeq" id="WP_264283645.1">
    <property type="nucleotide sequence ID" value="NZ_CP107006.1"/>
</dbReference>
<evidence type="ECO:0000259" key="5">
    <source>
        <dbReference type="PROSITE" id="PS51352"/>
    </source>
</evidence>
<accession>A0ABY6J8G7</accession>
<dbReference type="EMBL" id="CP107006">
    <property type="protein sequence ID" value="UYQ95978.1"/>
    <property type="molecule type" value="Genomic_DNA"/>
</dbReference>
<dbReference type="InterPro" id="IPR050553">
    <property type="entry name" value="Thioredoxin_ResA/DsbE_sf"/>
</dbReference>
<dbReference type="PANTHER" id="PTHR42852">
    <property type="entry name" value="THIOL:DISULFIDE INTERCHANGE PROTEIN DSBE"/>
    <property type="match status" value="1"/>
</dbReference>
<dbReference type="InterPro" id="IPR013766">
    <property type="entry name" value="Thioredoxin_domain"/>
</dbReference>
<gene>
    <name evidence="6" type="ORF">MKQ68_12785</name>
</gene>
<feature type="domain" description="Thioredoxin" evidence="5">
    <location>
        <begin position="14"/>
        <end position="153"/>
    </location>
</feature>
<evidence type="ECO:0000313" key="6">
    <source>
        <dbReference type="EMBL" id="UYQ95978.1"/>
    </source>
</evidence>
<name>A0ABY6J8G7_9BACT</name>
<dbReference type="CDD" id="cd02966">
    <property type="entry name" value="TlpA_like_family"/>
    <property type="match status" value="1"/>
</dbReference>
<reference evidence="6" key="1">
    <citation type="submission" date="2022-10" db="EMBL/GenBank/DDBJ databases">
        <title>Chitinophaga sp. nov., isolated from soil.</title>
        <authorList>
            <person name="Jeon C.O."/>
        </authorList>
    </citation>
    <scope>NUCLEOTIDE SEQUENCE</scope>
    <source>
        <strain evidence="6">R8</strain>
    </source>
</reference>
<dbReference type="Gene3D" id="3.40.30.10">
    <property type="entry name" value="Glutaredoxin"/>
    <property type="match status" value="1"/>
</dbReference>
<organism evidence="6 7">
    <name type="scientific">Chitinophaga horti</name>
    <dbReference type="NCBI Taxonomy" id="2920382"/>
    <lineage>
        <taxon>Bacteria</taxon>
        <taxon>Pseudomonadati</taxon>
        <taxon>Bacteroidota</taxon>
        <taxon>Chitinophagia</taxon>
        <taxon>Chitinophagales</taxon>
        <taxon>Chitinophagaceae</taxon>
        <taxon>Chitinophaga</taxon>
    </lineage>
</organism>
<dbReference type="PANTHER" id="PTHR42852:SF6">
    <property type="entry name" value="THIOL:DISULFIDE INTERCHANGE PROTEIN DSBE"/>
    <property type="match status" value="1"/>
</dbReference>
<dbReference type="Proteomes" id="UP001162741">
    <property type="component" value="Chromosome"/>
</dbReference>
<dbReference type="PROSITE" id="PS51352">
    <property type="entry name" value="THIOREDOXIN_2"/>
    <property type="match status" value="1"/>
</dbReference>
<proteinExistence type="predicted"/>
<keyword evidence="4" id="KW-0676">Redox-active center</keyword>
<comment type="subcellular location">
    <subcellularLocation>
        <location evidence="1">Cell envelope</location>
    </subcellularLocation>
</comment>
<dbReference type="PROSITE" id="PS00194">
    <property type="entry name" value="THIOREDOXIN_1"/>
    <property type="match status" value="1"/>
</dbReference>
<dbReference type="InterPro" id="IPR000866">
    <property type="entry name" value="AhpC/TSA"/>
</dbReference>
<keyword evidence="3" id="KW-1015">Disulfide bond</keyword>
<evidence type="ECO:0000256" key="1">
    <source>
        <dbReference type="ARBA" id="ARBA00004196"/>
    </source>
</evidence>
<keyword evidence="2" id="KW-0201">Cytochrome c-type biogenesis</keyword>
<protein>
    <submittedName>
        <fullName evidence="6">TlpA family protein disulfide reductase</fullName>
    </submittedName>
</protein>
<dbReference type="InterPro" id="IPR036249">
    <property type="entry name" value="Thioredoxin-like_sf"/>
</dbReference>
<dbReference type="SUPFAM" id="SSF52833">
    <property type="entry name" value="Thioredoxin-like"/>
    <property type="match status" value="1"/>
</dbReference>
<evidence type="ECO:0000256" key="2">
    <source>
        <dbReference type="ARBA" id="ARBA00022748"/>
    </source>
</evidence>
<evidence type="ECO:0000256" key="3">
    <source>
        <dbReference type="ARBA" id="ARBA00023157"/>
    </source>
</evidence>
<dbReference type="InterPro" id="IPR017937">
    <property type="entry name" value="Thioredoxin_CS"/>
</dbReference>
<sequence length="153" mass="16962">MRASYGPKEVVPVIAVGTAAPEFSQTSTNGKPLALSGLRGKYVLIDFWASWCGPCRKVNPDLVKLYEQFKGNSFEILGVSLDSDDAKWKEAIQKDGLTWQHTSDLKGWKNDVAALYGIKAVPQNFLVDPSGKVIAKNLRIAQLEEELRKLLKQ</sequence>
<keyword evidence="7" id="KW-1185">Reference proteome</keyword>
<evidence type="ECO:0000256" key="4">
    <source>
        <dbReference type="ARBA" id="ARBA00023284"/>
    </source>
</evidence>